<dbReference type="GO" id="GO:0022857">
    <property type="term" value="F:transmembrane transporter activity"/>
    <property type="evidence" value="ECO:0007669"/>
    <property type="project" value="InterPro"/>
</dbReference>
<evidence type="ECO:0000256" key="4">
    <source>
        <dbReference type="ARBA" id="ARBA00022692"/>
    </source>
</evidence>
<dbReference type="AlphaFoldDB" id="A0A2U2N8Q5"/>
<evidence type="ECO:0000256" key="6">
    <source>
        <dbReference type="ARBA" id="ARBA00023136"/>
    </source>
</evidence>
<evidence type="ECO:0000256" key="7">
    <source>
        <dbReference type="SAM" id="Phobius"/>
    </source>
</evidence>
<dbReference type="InterPro" id="IPR001851">
    <property type="entry name" value="ABC_transp_permease"/>
</dbReference>
<feature type="transmembrane region" description="Helical" evidence="7">
    <location>
        <begin position="125"/>
        <end position="150"/>
    </location>
</feature>
<comment type="subcellular location">
    <subcellularLocation>
        <location evidence="1">Cell inner membrane</location>
        <topology evidence="1">Multi-pass membrane protein</topology>
    </subcellularLocation>
</comment>
<comment type="similarity">
    <text evidence="2">Belongs to the binding-protein-dependent transport system permease family. AraH/RbsC subfamily.</text>
</comment>
<evidence type="ECO:0000256" key="1">
    <source>
        <dbReference type="ARBA" id="ARBA00004429"/>
    </source>
</evidence>
<keyword evidence="4 7" id="KW-0812">Transmembrane</keyword>
<protein>
    <submittedName>
        <fullName evidence="8">ABC transporter permease</fullName>
    </submittedName>
</protein>
<proteinExistence type="inferred from homology"/>
<keyword evidence="9" id="KW-1185">Reference proteome</keyword>
<evidence type="ECO:0000313" key="8">
    <source>
        <dbReference type="EMBL" id="PWG65457.1"/>
    </source>
</evidence>
<name>A0A2U2N8Q5_9GAMM</name>
<feature type="transmembrane region" description="Helical" evidence="7">
    <location>
        <begin position="180"/>
        <end position="204"/>
    </location>
</feature>
<evidence type="ECO:0000256" key="5">
    <source>
        <dbReference type="ARBA" id="ARBA00022989"/>
    </source>
</evidence>
<dbReference type="CDD" id="cd06574">
    <property type="entry name" value="TM_PBP1_branched-chain-AA_like"/>
    <property type="match status" value="1"/>
</dbReference>
<dbReference type="PANTHER" id="PTHR32196:SF69">
    <property type="entry name" value="BRANCHED-CHAIN AMINO ACID TRANSPORT SYSTEM, PERMEASE PROTEIN"/>
    <property type="match status" value="1"/>
</dbReference>
<feature type="transmembrane region" description="Helical" evidence="7">
    <location>
        <begin position="6"/>
        <end position="27"/>
    </location>
</feature>
<feature type="transmembrane region" description="Helical" evidence="7">
    <location>
        <begin position="210"/>
        <end position="231"/>
    </location>
</feature>
<dbReference type="Pfam" id="PF02653">
    <property type="entry name" value="BPD_transp_2"/>
    <property type="match status" value="1"/>
</dbReference>
<keyword evidence="6 7" id="KW-0472">Membrane</keyword>
<dbReference type="PANTHER" id="PTHR32196">
    <property type="entry name" value="ABC TRANSPORTER PERMEASE PROTEIN YPHD-RELATED-RELATED"/>
    <property type="match status" value="1"/>
</dbReference>
<dbReference type="Proteomes" id="UP000245474">
    <property type="component" value="Unassembled WGS sequence"/>
</dbReference>
<comment type="caution">
    <text evidence="8">The sequence shown here is derived from an EMBL/GenBank/DDBJ whole genome shotgun (WGS) entry which is preliminary data.</text>
</comment>
<dbReference type="GO" id="GO:0005886">
    <property type="term" value="C:plasma membrane"/>
    <property type="evidence" value="ECO:0007669"/>
    <property type="project" value="UniProtKB-SubCell"/>
</dbReference>
<dbReference type="EMBL" id="QFFI01000002">
    <property type="protein sequence ID" value="PWG65457.1"/>
    <property type="molecule type" value="Genomic_DNA"/>
</dbReference>
<feature type="transmembrane region" description="Helical" evidence="7">
    <location>
        <begin position="238"/>
        <end position="258"/>
    </location>
</feature>
<reference evidence="8 9" key="1">
    <citation type="submission" date="2018-05" db="EMBL/GenBank/DDBJ databases">
        <title>Spiribacter halobius sp. nov., a moderately halophilic bacterium isolated from marine solar saltern.</title>
        <authorList>
            <person name="Zheng W.-S."/>
            <person name="Lu D.-C."/>
            <person name="Du Z.-J."/>
        </authorList>
    </citation>
    <scope>NUCLEOTIDE SEQUENCE [LARGE SCALE GENOMIC DNA]</scope>
    <source>
        <strain evidence="8 9">E85</strain>
    </source>
</reference>
<dbReference type="RefSeq" id="WP_109675559.1">
    <property type="nucleotide sequence ID" value="NZ_CP086615.1"/>
</dbReference>
<gene>
    <name evidence="8" type="ORF">DEM34_01570</name>
</gene>
<organism evidence="8 9">
    <name type="scientific">Sediminicurvatus halobius</name>
    <dbReference type="NCBI Taxonomy" id="2182432"/>
    <lineage>
        <taxon>Bacteria</taxon>
        <taxon>Pseudomonadati</taxon>
        <taxon>Pseudomonadota</taxon>
        <taxon>Gammaproteobacteria</taxon>
        <taxon>Chromatiales</taxon>
        <taxon>Ectothiorhodospiraceae</taxon>
        <taxon>Sediminicurvatus</taxon>
    </lineage>
</organism>
<evidence type="ECO:0000313" key="9">
    <source>
        <dbReference type="Proteomes" id="UP000245474"/>
    </source>
</evidence>
<sequence length="307" mass="31501">MSVIALLGALEAGLLFGLVALGVYLSFRVLHFPDLTVDGSLPLGAGVAATLIVSGADPFLATAVAFVAGGLAGLVTAWLNVRLGILNLLASILVMISLHTVNLRIMGKPNVALLGERTVFTPFEALLPLPFFWVTPLILLGLLLVSVWLVHRFLTSEIGLAMRATGANPRMARANGVRTGAMTLLGIALANALVALAGALFAQIQGAADITMGIGTIVVGLAAVILGEALLSPRTVLLAALGCVLGSVVYRLAVAAALNADFLGLQAQDLKLITAVLVVLAMTLPGLRGRRALRAARQRSGGTGGGR</sequence>
<evidence type="ECO:0000256" key="2">
    <source>
        <dbReference type="ARBA" id="ARBA00007942"/>
    </source>
</evidence>
<accession>A0A2U2N8Q5</accession>
<dbReference type="OrthoDB" id="9778389at2"/>
<feature type="transmembrane region" description="Helical" evidence="7">
    <location>
        <begin position="59"/>
        <end position="79"/>
    </location>
</feature>
<keyword evidence="3" id="KW-1003">Cell membrane</keyword>
<feature type="transmembrane region" description="Helical" evidence="7">
    <location>
        <begin position="270"/>
        <end position="287"/>
    </location>
</feature>
<evidence type="ECO:0000256" key="3">
    <source>
        <dbReference type="ARBA" id="ARBA00022475"/>
    </source>
</evidence>
<keyword evidence="5 7" id="KW-1133">Transmembrane helix</keyword>
<feature type="transmembrane region" description="Helical" evidence="7">
    <location>
        <begin position="86"/>
        <end position="105"/>
    </location>
</feature>